<reference evidence="2 3" key="1">
    <citation type="submission" date="2018-10" db="EMBL/GenBank/DDBJ databases">
        <title>Natrarchaeobius chitinivorans gen. nov., sp. nov., and Natrarchaeobius haloalkaliphilus sp. nov., alkaliphilic, chitin-utilizing haloarchaea from hypersaline alkaline lakes.</title>
        <authorList>
            <person name="Sorokin D.Y."/>
            <person name="Elcheninov A.G."/>
            <person name="Kostrikina N.A."/>
            <person name="Bale N.J."/>
            <person name="Sinninghe Damste J.S."/>
            <person name="Khijniak T.V."/>
            <person name="Kublanov I.V."/>
            <person name="Toshchakov S.V."/>
        </authorList>
    </citation>
    <scope>NUCLEOTIDE SEQUENCE [LARGE SCALE GENOMIC DNA]</scope>
    <source>
        <strain evidence="2 3">AArcht7</strain>
    </source>
</reference>
<name>A0A3N6MBG2_NATCH</name>
<organism evidence="2 3">
    <name type="scientific">Natrarchaeobius chitinivorans</name>
    <dbReference type="NCBI Taxonomy" id="1679083"/>
    <lineage>
        <taxon>Archaea</taxon>
        <taxon>Methanobacteriati</taxon>
        <taxon>Methanobacteriota</taxon>
        <taxon>Stenosarchaea group</taxon>
        <taxon>Halobacteria</taxon>
        <taxon>Halobacteriales</taxon>
        <taxon>Natrialbaceae</taxon>
        <taxon>Natrarchaeobius</taxon>
    </lineage>
</organism>
<evidence type="ECO:0000313" key="2">
    <source>
        <dbReference type="EMBL" id="RQG99927.1"/>
    </source>
</evidence>
<dbReference type="SUPFAM" id="SSF47240">
    <property type="entry name" value="Ferritin-like"/>
    <property type="match status" value="1"/>
</dbReference>
<gene>
    <name evidence="2" type="ORF">EA472_11910</name>
</gene>
<dbReference type="Proteomes" id="UP000281431">
    <property type="component" value="Unassembled WGS sequence"/>
</dbReference>
<feature type="region of interest" description="Disordered" evidence="1">
    <location>
        <begin position="159"/>
        <end position="196"/>
    </location>
</feature>
<dbReference type="AlphaFoldDB" id="A0A3N6MBG2"/>
<proteinExistence type="predicted"/>
<keyword evidence="3" id="KW-1185">Reference proteome</keyword>
<accession>A0A3N6MBG2</accession>
<dbReference type="InterPro" id="IPR009078">
    <property type="entry name" value="Ferritin-like_SF"/>
</dbReference>
<dbReference type="Gene3D" id="1.20.1260.10">
    <property type="match status" value="1"/>
</dbReference>
<dbReference type="EMBL" id="REFZ01000007">
    <property type="protein sequence ID" value="RQG99927.1"/>
    <property type="molecule type" value="Genomic_DNA"/>
</dbReference>
<dbReference type="InterPro" id="IPR012347">
    <property type="entry name" value="Ferritin-like"/>
</dbReference>
<evidence type="ECO:0000313" key="3">
    <source>
        <dbReference type="Proteomes" id="UP000281431"/>
    </source>
</evidence>
<dbReference type="Pfam" id="PF05974">
    <property type="entry name" value="DUF892"/>
    <property type="match status" value="1"/>
</dbReference>
<dbReference type="OrthoDB" id="346437at2157"/>
<comment type="caution">
    <text evidence="2">The sequence shown here is derived from an EMBL/GenBank/DDBJ whole genome shotgun (WGS) entry which is preliminary data.</text>
</comment>
<evidence type="ECO:0000256" key="1">
    <source>
        <dbReference type="SAM" id="MobiDB-lite"/>
    </source>
</evidence>
<dbReference type="InterPro" id="IPR010287">
    <property type="entry name" value="DUF892_YciF-like"/>
</dbReference>
<sequence length="196" mass="21751">MSTIDTTPHDALAAELERLYSIERTVHAQLETLSDDVAIDTLDDMRVLECREQLQYAIDAHREESEAHLERIERAFDALGEEPATRPVPEVDGLIADKEKFNNVVLNDGLRPLYYVETALKLEAIECTAYERTMALASALEDDAADEVVDALGENYDDERTLRDDLESMTDGEPIDALLAASPVADADRSSLDPSI</sequence>
<protein>
    <submittedName>
        <fullName evidence="2">DUF892 family protein</fullName>
    </submittedName>
</protein>
<feature type="compositionally biased region" description="Basic and acidic residues" evidence="1">
    <location>
        <begin position="186"/>
        <end position="196"/>
    </location>
</feature>